<organism evidence="1 2">
    <name type="scientific">Niveomyces insectorum RCEF 264</name>
    <dbReference type="NCBI Taxonomy" id="1081102"/>
    <lineage>
        <taxon>Eukaryota</taxon>
        <taxon>Fungi</taxon>
        <taxon>Dikarya</taxon>
        <taxon>Ascomycota</taxon>
        <taxon>Pezizomycotina</taxon>
        <taxon>Sordariomycetes</taxon>
        <taxon>Hypocreomycetidae</taxon>
        <taxon>Hypocreales</taxon>
        <taxon>Cordycipitaceae</taxon>
        <taxon>Niveomyces</taxon>
    </lineage>
</organism>
<dbReference type="STRING" id="1081102.A0A167YVV1"/>
<evidence type="ECO:0000313" key="2">
    <source>
        <dbReference type="Proteomes" id="UP000076874"/>
    </source>
</evidence>
<evidence type="ECO:0008006" key="3">
    <source>
        <dbReference type="Google" id="ProtNLM"/>
    </source>
</evidence>
<dbReference type="OrthoDB" id="2865667at2759"/>
<sequence>MPTVLGLTNEPHERIADMSTQDVGPDNKGRLSTILQRNVAAGRAMDTQLWRALCDEPASAAAYMAQDVVVSTPLIPTEDNDKHDGESPAVLVAGKDDVEAALAKMPPLAGYKIRGTMKVVQIDLMAVATVYRVTASRRVPAPPPSSSGQRRANDQIEDLEMVVHSSWRQTAGADWELCGHCAGFAE</sequence>
<gene>
    <name evidence="1" type="ORF">SPI_01332</name>
</gene>
<evidence type="ECO:0000313" key="1">
    <source>
        <dbReference type="EMBL" id="OAA66756.1"/>
    </source>
</evidence>
<dbReference type="EMBL" id="AZHD01000002">
    <property type="protein sequence ID" value="OAA66756.1"/>
    <property type="molecule type" value="Genomic_DNA"/>
</dbReference>
<dbReference type="AlphaFoldDB" id="A0A167YVV1"/>
<reference evidence="1 2" key="1">
    <citation type="journal article" date="2016" name="Genome Biol. Evol.">
        <title>Divergent and convergent evolution of fungal pathogenicity.</title>
        <authorList>
            <person name="Shang Y."/>
            <person name="Xiao G."/>
            <person name="Zheng P."/>
            <person name="Cen K."/>
            <person name="Zhan S."/>
            <person name="Wang C."/>
        </authorList>
    </citation>
    <scope>NUCLEOTIDE SEQUENCE [LARGE SCALE GENOMIC DNA]</scope>
    <source>
        <strain evidence="1 2">RCEF 264</strain>
    </source>
</reference>
<dbReference type="Proteomes" id="UP000076874">
    <property type="component" value="Unassembled WGS sequence"/>
</dbReference>
<keyword evidence="2" id="KW-1185">Reference proteome</keyword>
<proteinExistence type="predicted"/>
<protein>
    <recommendedName>
        <fullName evidence="3">DUF4440 domain-containing protein</fullName>
    </recommendedName>
</protein>
<accession>A0A167YVV1</accession>
<name>A0A167YVV1_9HYPO</name>
<comment type="caution">
    <text evidence="1">The sequence shown here is derived from an EMBL/GenBank/DDBJ whole genome shotgun (WGS) entry which is preliminary data.</text>
</comment>